<dbReference type="Gene3D" id="2.40.50.140">
    <property type="entry name" value="Nucleic acid-binding proteins"/>
    <property type="match status" value="1"/>
</dbReference>
<dbReference type="InterPro" id="IPR002810">
    <property type="entry name" value="NfeD-like_C"/>
</dbReference>
<feature type="domain" description="NfeD-like C-terminal" evidence="6">
    <location>
        <begin position="91"/>
        <end position="145"/>
    </location>
</feature>
<keyword evidence="8" id="KW-1185">Reference proteome</keyword>
<comment type="caution">
    <text evidence="7">The sequence shown here is derived from an EMBL/GenBank/DDBJ whole genome shotgun (WGS) entry which is preliminary data.</text>
</comment>
<name>A0A4Q6Y139_9SPHN</name>
<accession>A0A4Q6Y139</accession>
<evidence type="ECO:0000313" key="8">
    <source>
        <dbReference type="Proteomes" id="UP000292085"/>
    </source>
</evidence>
<evidence type="ECO:0000256" key="1">
    <source>
        <dbReference type="ARBA" id="ARBA00004141"/>
    </source>
</evidence>
<dbReference type="PANTHER" id="PTHR33507">
    <property type="entry name" value="INNER MEMBRANE PROTEIN YBBJ"/>
    <property type="match status" value="1"/>
</dbReference>
<dbReference type="OrthoDB" id="9810336at2"/>
<keyword evidence="4 5" id="KW-0472">Membrane</keyword>
<proteinExistence type="predicted"/>
<dbReference type="InterPro" id="IPR012340">
    <property type="entry name" value="NA-bd_OB-fold"/>
</dbReference>
<feature type="transmembrane region" description="Helical" evidence="5">
    <location>
        <begin position="12"/>
        <end position="45"/>
    </location>
</feature>
<feature type="transmembrane region" description="Helical" evidence="5">
    <location>
        <begin position="51"/>
        <end position="70"/>
    </location>
</feature>
<evidence type="ECO:0000256" key="3">
    <source>
        <dbReference type="ARBA" id="ARBA00022989"/>
    </source>
</evidence>
<evidence type="ECO:0000256" key="5">
    <source>
        <dbReference type="SAM" id="Phobius"/>
    </source>
</evidence>
<dbReference type="Pfam" id="PF01957">
    <property type="entry name" value="NfeD"/>
    <property type="match status" value="1"/>
</dbReference>
<reference evidence="7 8" key="1">
    <citation type="submission" date="2019-02" db="EMBL/GenBank/DDBJ databases">
        <authorList>
            <person name="Li Y."/>
        </authorList>
    </citation>
    <scope>NUCLEOTIDE SEQUENCE [LARGE SCALE GENOMIC DNA]</scope>
    <source>
        <strain evidence="7 8">3-7</strain>
    </source>
</reference>
<sequence>MIAGWSDAALWFAGAIVLVIAEILAPGFFLIFLAVGAGIAGLVAIVPGVPVLVQALVCAGATAATVALGWRWYRGARMGVAVDPLLNDRAARLIGERVSVCEPIVGGAGRVRVADGSWPAHGADAAAGAYVRVVAVRDGALVVEPVAP</sequence>
<keyword evidence="3 5" id="KW-1133">Transmembrane helix</keyword>
<keyword evidence="2 5" id="KW-0812">Transmembrane</keyword>
<dbReference type="GO" id="GO:0005886">
    <property type="term" value="C:plasma membrane"/>
    <property type="evidence" value="ECO:0007669"/>
    <property type="project" value="TreeGrafter"/>
</dbReference>
<dbReference type="InterPro" id="IPR052165">
    <property type="entry name" value="Membrane_assoc_protease"/>
</dbReference>
<evidence type="ECO:0000256" key="2">
    <source>
        <dbReference type="ARBA" id="ARBA00022692"/>
    </source>
</evidence>
<comment type="subcellular location">
    <subcellularLocation>
        <location evidence="1">Membrane</location>
        <topology evidence="1">Multi-pass membrane protein</topology>
    </subcellularLocation>
</comment>
<dbReference type="RefSeq" id="WP_130154676.1">
    <property type="nucleotide sequence ID" value="NZ_SGIS01000001.1"/>
</dbReference>
<protein>
    <submittedName>
        <fullName evidence="7">NfeD family protein</fullName>
    </submittedName>
</protein>
<organism evidence="7 8">
    <name type="scientific">Sphingomonas populi</name>
    <dbReference type="NCBI Taxonomy" id="2484750"/>
    <lineage>
        <taxon>Bacteria</taxon>
        <taxon>Pseudomonadati</taxon>
        <taxon>Pseudomonadota</taxon>
        <taxon>Alphaproteobacteria</taxon>
        <taxon>Sphingomonadales</taxon>
        <taxon>Sphingomonadaceae</taxon>
        <taxon>Sphingomonas</taxon>
    </lineage>
</organism>
<evidence type="ECO:0000259" key="6">
    <source>
        <dbReference type="Pfam" id="PF01957"/>
    </source>
</evidence>
<dbReference type="PANTHER" id="PTHR33507:SF3">
    <property type="entry name" value="INNER MEMBRANE PROTEIN YBBJ"/>
    <property type="match status" value="1"/>
</dbReference>
<gene>
    <name evidence="7" type="ORF">EWE75_00120</name>
</gene>
<evidence type="ECO:0000313" key="7">
    <source>
        <dbReference type="EMBL" id="RZF66315.1"/>
    </source>
</evidence>
<dbReference type="Proteomes" id="UP000292085">
    <property type="component" value="Unassembled WGS sequence"/>
</dbReference>
<dbReference type="EMBL" id="SGIS01000001">
    <property type="protein sequence ID" value="RZF66315.1"/>
    <property type="molecule type" value="Genomic_DNA"/>
</dbReference>
<evidence type="ECO:0000256" key="4">
    <source>
        <dbReference type="ARBA" id="ARBA00023136"/>
    </source>
</evidence>
<dbReference type="AlphaFoldDB" id="A0A4Q6Y139"/>